<dbReference type="AlphaFoldDB" id="A0A835LJ53"/>
<dbReference type="EMBL" id="JADFTS010000009">
    <property type="protein sequence ID" value="KAF9589256.1"/>
    <property type="molecule type" value="Genomic_DNA"/>
</dbReference>
<sequence length="185" mass="21167">MLLKRFLMIKVMMEQQMIYGPRGVILFVLMARYLPFDESNLISPLKENEWFKKGYRPPDFEQGEDVSLDDVVAVFNDSKMKLKGDKTGRKGHLSHNSGDAPLQKGELVLETTTEPDGFFIGGPLYDDADLRLRLQRPWSYMGPRYTAGTYSIDEESPLLKLFGSLREFEEASMAKERSNNQFASP</sequence>
<organism evidence="1 2">
    <name type="scientific">Coptis chinensis</name>
    <dbReference type="NCBI Taxonomy" id="261450"/>
    <lineage>
        <taxon>Eukaryota</taxon>
        <taxon>Viridiplantae</taxon>
        <taxon>Streptophyta</taxon>
        <taxon>Embryophyta</taxon>
        <taxon>Tracheophyta</taxon>
        <taxon>Spermatophyta</taxon>
        <taxon>Magnoliopsida</taxon>
        <taxon>Ranunculales</taxon>
        <taxon>Ranunculaceae</taxon>
        <taxon>Coptidoideae</taxon>
        <taxon>Coptis</taxon>
    </lineage>
</organism>
<dbReference type="OrthoDB" id="193931at2759"/>
<proteinExistence type="predicted"/>
<name>A0A835LJ53_9MAGN</name>
<reference evidence="1 2" key="1">
    <citation type="submission" date="2020-10" db="EMBL/GenBank/DDBJ databases">
        <title>The Coptis chinensis genome and diversification of protoberbering-type alkaloids.</title>
        <authorList>
            <person name="Wang B."/>
            <person name="Shu S."/>
            <person name="Song C."/>
            <person name="Liu Y."/>
        </authorList>
    </citation>
    <scope>NUCLEOTIDE SEQUENCE [LARGE SCALE GENOMIC DNA]</scope>
    <source>
        <strain evidence="1">HL-2020</strain>
        <tissue evidence="1">Leaf</tissue>
    </source>
</reference>
<dbReference type="Proteomes" id="UP000631114">
    <property type="component" value="Unassembled WGS sequence"/>
</dbReference>
<keyword evidence="2" id="KW-1185">Reference proteome</keyword>
<evidence type="ECO:0000313" key="1">
    <source>
        <dbReference type="EMBL" id="KAF9589256.1"/>
    </source>
</evidence>
<evidence type="ECO:0000313" key="2">
    <source>
        <dbReference type="Proteomes" id="UP000631114"/>
    </source>
</evidence>
<accession>A0A835LJ53</accession>
<gene>
    <name evidence="1" type="ORF">IFM89_022125</name>
</gene>
<protein>
    <submittedName>
        <fullName evidence="1">Uncharacterized protein</fullName>
    </submittedName>
</protein>
<comment type="caution">
    <text evidence="1">The sequence shown here is derived from an EMBL/GenBank/DDBJ whole genome shotgun (WGS) entry which is preliminary data.</text>
</comment>